<dbReference type="CDD" id="cd00078">
    <property type="entry name" value="HECTc"/>
    <property type="match status" value="1"/>
</dbReference>
<dbReference type="Pfam" id="PF25579">
    <property type="entry name" value="TPR_TRIP12_N"/>
    <property type="match status" value="1"/>
</dbReference>
<evidence type="ECO:0000256" key="9">
    <source>
        <dbReference type="ARBA" id="ARBA00023204"/>
    </source>
</evidence>
<dbReference type="GO" id="GO:0016607">
    <property type="term" value="C:nuclear speck"/>
    <property type="evidence" value="ECO:0007669"/>
    <property type="project" value="TreeGrafter"/>
</dbReference>
<dbReference type="Gene3D" id="3.30.2160.10">
    <property type="entry name" value="Hect, E3 ligase catalytic domain"/>
    <property type="match status" value="1"/>
</dbReference>
<evidence type="ECO:0000256" key="13">
    <source>
        <dbReference type="SAM" id="MobiDB-lite"/>
    </source>
</evidence>
<feature type="compositionally biased region" description="Basic and acidic residues" evidence="13">
    <location>
        <begin position="57"/>
        <end position="67"/>
    </location>
</feature>
<feature type="domain" description="WWE" evidence="15">
    <location>
        <begin position="832"/>
        <end position="910"/>
    </location>
</feature>
<comment type="subcellular location">
    <subcellularLocation>
        <location evidence="2">Nucleus</location>
        <location evidence="2">Nucleoplasm</location>
    </subcellularLocation>
</comment>
<feature type="region of interest" description="Disordered" evidence="13">
    <location>
        <begin position="20"/>
        <end position="462"/>
    </location>
</feature>
<evidence type="ECO:0000313" key="16">
    <source>
        <dbReference type="EMBL" id="CAH0768309.1"/>
    </source>
</evidence>
<dbReference type="GO" id="GO:0000209">
    <property type="term" value="P:protein polyubiquitination"/>
    <property type="evidence" value="ECO:0007669"/>
    <property type="project" value="TreeGrafter"/>
</dbReference>
<dbReference type="Gene3D" id="3.90.1750.10">
    <property type="entry name" value="Hect, E3 ligase catalytic domains"/>
    <property type="match status" value="1"/>
</dbReference>
<dbReference type="InterPro" id="IPR035983">
    <property type="entry name" value="Hect_E3_ubiquitin_ligase"/>
</dbReference>
<feature type="compositionally biased region" description="Polar residues" evidence="13">
    <location>
        <begin position="168"/>
        <end position="181"/>
    </location>
</feature>
<evidence type="ECO:0000256" key="12">
    <source>
        <dbReference type="RuleBase" id="RU369009"/>
    </source>
</evidence>
<keyword evidence="6 12" id="KW-0808">Transferase</keyword>
<feature type="compositionally biased region" description="Low complexity" evidence="13">
    <location>
        <begin position="375"/>
        <end position="390"/>
    </location>
</feature>
<comment type="similarity">
    <text evidence="4 12">Belongs to the UPL family. K-HECT subfamily.</text>
</comment>
<feature type="compositionally biased region" description="Polar residues" evidence="13">
    <location>
        <begin position="206"/>
        <end position="220"/>
    </location>
</feature>
<accession>A0A9P0CER2</accession>
<keyword evidence="17" id="KW-1185">Reference proteome</keyword>
<dbReference type="Gene3D" id="1.25.10.10">
    <property type="entry name" value="Leucine-rich Repeat Variant"/>
    <property type="match status" value="1"/>
</dbReference>
<name>A0A9P0CER2_BEMTA</name>
<dbReference type="PANTHER" id="PTHR45670">
    <property type="entry name" value="E3 UBIQUITIN-PROTEIN LIGASE TRIP12"/>
    <property type="match status" value="1"/>
</dbReference>
<keyword evidence="8 11" id="KW-0833">Ubl conjugation pathway</keyword>
<dbReference type="InterPro" id="IPR011989">
    <property type="entry name" value="ARM-like"/>
</dbReference>
<dbReference type="Pfam" id="PF00632">
    <property type="entry name" value="HECT"/>
    <property type="match status" value="1"/>
</dbReference>
<dbReference type="GO" id="GO:0006281">
    <property type="term" value="P:DNA repair"/>
    <property type="evidence" value="ECO:0007669"/>
    <property type="project" value="UniProtKB-KW"/>
</dbReference>
<evidence type="ECO:0000256" key="2">
    <source>
        <dbReference type="ARBA" id="ARBA00004642"/>
    </source>
</evidence>
<evidence type="ECO:0000313" key="17">
    <source>
        <dbReference type="Proteomes" id="UP001152759"/>
    </source>
</evidence>
<dbReference type="InterPro" id="IPR000569">
    <property type="entry name" value="HECT_dom"/>
</dbReference>
<dbReference type="GO" id="GO:0009966">
    <property type="term" value="P:regulation of signal transduction"/>
    <property type="evidence" value="ECO:0007669"/>
    <property type="project" value="UniProtKB-ARBA"/>
</dbReference>
<dbReference type="GO" id="GO:0061630">
    <property type="term" value="F:ubiquitin protein ligase activity"/>
    <property type="evidence" value="ECO:0007669"/>
    <property type="project" value="UniProtKB-UniRule"/>
</dbReference>
<keyword evidence="10" id="KW-0539">Nucleus</keyword>
<feature type="region of interest" description="Disordered" evidence="13">
    <location>
        <begin position="1521"/>
        <end position="1563"/>
    </location>
</feature>
<dbReference type="Pfam" id="PF02825">
    <property type="entry name" value="WWE"/>
    <property type="match status" value="1"/>
</dbReference>
<feature type="compositionally biased region" description="Polar residues" evidence="13">
    <location>
        <begin position="265"/>
        <end position="287"/>
    </location>
</feature>
<evidence type="ECO:0000256" key="11">
    <source>
        <dbReference type="PROSITE-ProRule" id="PRU00104"/>
    </source>
</evidence>
<dbReference type="PROSITE" id="PS50237">
    <property type="entry name" value="HECT"/>
    <property type="match status" value="1"/>
</dbReference>
<dbReference type="SUPFAM" id="SSF117839">
    <property type="entry name" value="WWE domain"/>
    <property type="match status" value="1"/>
</dbReference>
<dbReference type="PROSITE" id="PS50918">
    <property type="entry name" value="WWE"/>
    <property type="match status" value="1"/>
</dbReference>
<dbReference type="FunFam" id="3.30.2160.10:FF:000013">
    <property type="entry name" value="E3 ubiquitin-protein ligase TRIP12 isoform X1"/>
    <property type="match status" value="1"/>
</dbReference>
<dbReference type="SMART" id="SM00678">
    <property type="entry name" value="WWE"/>
    <property type="match status" value="1"/>
</dbReference>
<dbReference type="Gene3D" id="3.30.2410.10">
    <property type="entry name" value="Hect, E3 ligase catalytic domain"/>
    <property type="match status" value="1"/>
</dbReference>
<dbReference type="GO" id="GO:0008270">
    <property type="term" value="F:zinc ion binding"/>
    <property type="evidence" value="ECO:0007669"/>
    <property type="project" value="InterPro"/>
</dbReference>
<evidence type="ECO:0000256" key="10">
    <source>
        <dbReference type="ARBA" id="ARBA00023242"/>
    </source>
</evidence>
<dbReference type="FunFam" id="3.30.2410.10:FF:000005">
    <property type="entry name" value="E3 ubiquitin-protein ligase TRIP12 isoform X1"/>
    <property type="match status" value="1"/>
</dbReference>
<dbReference type="InterPro" id="IPR004170">
    <property type="entry name" value="WWE_dom"/>
</dbReference>
<evidence type="ECO:0000256" key="6">
    <source>
        <dbReference type="ARBA" id="ARBA00022679"/>
    </source>
</evidence>
<feature type="active site" description="Glycyl thioester intermediate" evidence="11">
    <location>
        <position position="2071"/>
    </location>
</feature>
<dbReference type="SUPFAM" id="SSF48371">
    <property type="entry name" value="ARM repeat"/>
    <property type="match status" value="1"/>
</dbReference>
<dbReference type="GO" id="GO:0043161">
    <property type="term" value="P:proteasome-mediated ubiquitin-dependent protein catabolic process"/>
    <property type="evidence" value="ECO:0007669"/>
    <property type="project" value="TreeGrafter"/>
</dbReference>
<evidence type="ECO:0000259" key="15">
    <source>
        <dbReference type="PROSITE" id="PS50918"/>
    </source>
</evidence>
<evidence type="ECO:0000256" key="1">
    <source>
        <dbReference type="ARBA" id="ARBA00000885"/>
    </source>
</evidence>
<feature type="compositionally biased region" description="Polar residues" evidence="13">
    <location>
        <begin position="121"/>
        <end position="134"/>
    </location>
</feature>
<feature type="compositionally biased region" description="Low complexity" evidence="13">
    <location>
        <begin position="20"/>
        <end position="47"/>
    </location>
</feature>
<feature type="compositionally biased region" description="Low complexity" evidence="13">
    <location>
        <begin position="442"/>
        <end position="458"/>
    </location>
</feature>
<dbReference type="InterPro" id="IPR057948">
    <property type="entry name" value="TPR_TRIP12_N"/>
</dbReference>
<gene>
    <name evidence="16" type="ORF">BEMITA_LOCUS5464</name>
</gene>
<feature type="compositionally biased region" description="Polar residues" evidence="13">
    <location>
        <begin position="296"/>
        <end position="312"/>
    </location>
</feature>
<comment type="pathway">
    <text evidence="3 12">Protein modification; protein ubiquitination.</text>
</comment>
<feature type="compositionally biased region" description="Polar residues" evidence="13">
    <location>
        <begin position="1525"/>
        <end position="1538"/>
    </location>
</feature>
<dbReference type="EC" id="2.3.2.26" evidence="12"/>
<feature type="compositionally biased region" description="Low complexity" evidence="13">
    <location>
        <begin position="1071"/>
        <end position="1097"/>
    </location>
</feature>
<feature type="compositionally biased region" description="Polar residues" evidence="13">
    <location>
        <begin position="1058"/>
        <end position="1067"/>
    </location>
</feature>
<proteinExistence type="inferred from homology"/>
<feature type="domain" description="HECT" evidence="14">
    <location>
        <begin position="1750"/>
        <end position="2104"/>
    </location>
</feature>
<keyword evidence="9" id="KW-0234">DNA repair</keyword>
<dbReference type="PANTHER" id="PTHR45670:SF13">
    <property type="entry name" value="E3 UBIQUITIN-PROTEIN LIGASE TRIP12"/>
    <property type="match status" value="1"/>
</dbReference>
<dbReference type="Gene3D" id="3.30.720.50">
    <property type="match status" value="1"/>
</dbReference>
<reference evidence="16" key="1">
    <citation type="submission" date="2021-12" db="EMBL/GenBank/DDBJ databases">
        <authorList>
            <person name="King R."/>
        </authorList>
    </citation>
    <scope>NUCLEOTIDE SEQUENCE</scope>
</reference>
<dbReference type="SMART" id="SM00119">
    <property type="entry name" value="HECTc"/>
    <property type="match status" value="1"/>
</dbReference>
<feature type="compositionally biased region" description="Low complexity" evidence="13">
    <location>
        <begin position="191"/>
        <end position="200"/>
    </location>
</feature>
<dbReference type="FunFam" id="3.30.720.50:FF:000001">
    <property type="entry name" value="E3 ubiquitin-protein ligase TRIP12 isoform X1"/>
    <property type="match status" value="1"/>
</dbReference>
<dbReference type="InterPro" id="IPR018123">
    <property type="entry name" value="WWE-dom_subgr"/>
</dbReference>
<feature type="region of interest" description="Disordered" evidence="13">
    <location>
        <begin position="1690"/>
        <end position="1710"/>
    </location>
</feature>
<keyword evidence="7" id="KW-0227">DNA damage</keyword>
<feature type="region of interest" description="Disordered" evidence="13">
    <location>
        <begin position="1146"/>
        <end position="1216"/>
    </location>
</feature>
<dbReference type="EMBL" id="OU963864">
    <property type="protein sequence ID" value="CAH0768309.1"/>
    <property type="molecule type" value="Genomic_DNA"/>
</dbReference>
<evidence type="ECO:0000256" key="3">
    <source>
        <dbReference type="ARBA" id="ARBA00004906"/>
    </source>
</evidence>
<evidence type="ECO:0000259" key="14">
    <source>
        <dbReference type="PROSITE" id="PS50237"/>
    </source>
</evidence>
<dbReference type="InterPro" id="IPR037197">
    <property type="entry name" value="WWE_dom_sf"/>
</dbReference>
<dbReference type="Proteomes" id="UP001152759">
    <property type="component" value="Chromosome 3"/>
</dbReference>
<evidence type="ECO:0000256" key="4">
    <source>
        <dbReference type="ARBA" id="ARBA00006331"/>
    </source>
</evidence>
<keyword evidence="5" id="KW-0597">Phosphoprotein</keyword>
<dbReference type="InterPro" id="IPR045322">
    <property type="entry name" value="HECTD1/TRIP12-like"/>
</dbReference>
<feature type="compositionally biased region" description="Polar residues" evidence="13">
    <location>
        <begin position="354"/>
        <end position="364"/>
    </location>
</feature>
<feature type="compositionally biased region" description="Low complexity" evidence="13">
    <location>
        <begin position="1147"/>
        <end position="1171"/>
    </location>
</feature>
<comment type="catalytic activity">
    <reaction evidence="1 12">
        <text>S-ubiquitinyl-[E2 ubiquitin-conjugating enzyme]-L-cysteine + [acceptor protein]-L-lysine = [E2 ubiquitin-conjugating enzyme]-L-cysteine + N(6)-ubiquitinyl-[acceptor protein]-L-lysine.</text>
        <dbReference type="EC" id="2.3.2.26"/>
    </reaction>
</comment>
<feature type="region of interest" description="Disordered" evidence="13">
    <location>
        <begin position="1051"/>
        <end position="1131"/>
    </location>
</feature>
<feature type="compositionally biased region" description="Low complexity" evidence="13">
    <location>
        <begin position="320"/>
        <end position="343"/>
    </location>
</feature>
<dbReference type="SUPFAM" id="SSF56204">
    <property type="entry name" value="Hect, E3 ligase catalytic domain"/>
    <property type="match status" value="1"/>
</dbReference>
<organism evidence="16 17">
    <name type="scientific">Bemisia tabaci</name>
    <name type="common">Sweetpotato whitefly</name>
    <name type="synonym">Aleurodes tabaci</name>
    <dbReference type="NCBI Taxonomy" id="7038"/>
    <lineage>
        <taxon>Eukaryota</taxon>
        <taxon>Metazoa</taxon>
        <taxon>Ecdysozoa</taxon>
        <taxon>Arthropoda</taxon>
        <taxon>Hexapoda</taxon>
        <taxon>Insecta</taxon>
        <taxon>Pterygota</taxon>
        <taxon>Neoptera</taxon>
        <taxon>Paraneoptera</taxon>
        <taxon>Hemiptera</taxon>
        <taxon>Sternorrhyncha</taxon>
        <taxon>Aleyrodoidea</taxon>
        <taxon>Aleyrodidae</taxon>
        <taxon>Aleyrodinae</taxon>
        <taxon>Bemisia</taxon>
    </lineage>
</organism>
<evidence type="ECO:0000256" key="5">
    <source>
        <dbReference type="ARBA" id="ARBA00022553"/>
    </source>
</evidence>
<dbReference type="InterPro" id="IPR016024">
    <property type="entry name" value="ARM-type_fold"/>
</dbReference>
<evidence type="ECO:0000256" key="7">
    <source>
        <dbReference type="ARBA" id="ARBA00022763"/>
    </source>
</evidence>
<dbReference type="FunFam" id="1.25.10.10:FF:000689">
    <property type="entry name" value="HECT ubiquitin protein ligase family protein KAK"/>
    <property type="match status" value="1"/>
</dbReference>
<dbReference type="KEGG" id="btab:109044272"/>
<protein>
    <recommendedName>
        <fullName evidence="12">E3 ubiquitin-protein ligase</fullName>
        <ecNumber evidence="12">2.3.2.26</ecNumber>
    </recommendedName>
</protein>
<evidence type="ECO:0000256" key="8">
    <source>
        <dbReference type="ARBA" id="ARBA00022786"/>
    </source>
</evidence>
<sequence>MAEQVDSSSLFGGVSSTAAANLSSSNTTAHSSETIFSTSGRSEQGGSESERGRKRHREDPPKAVEKSKRARVSSVDKRSECGRQTVTEVPTPVAKPRSRGRPPSSAAESTAGSSKLRKPWNSGTSSKATVSGWSAISIPEVPKPKEAKSQSRKLLLTSGGPFTVKKVAQNTSAPSARTSSGKRAVCDHQYSSSSSTLDLDSVAEATPSTTKSSLRNQSATAKKEPQRCPTASSKRLLRILNSSHTAVSLGNPELPSEQPLPASVKFQSSTSTSAGSFTHFSISTNHPASKKKHSRTSASGAENPSTSSSGTTVCKYPLRSQTKASSSTAQPTAPSTSSSSKSKTSSKKPKVSHTDNLGGSQSNYHTREAQPSPSPQTRRSTRSQASSKSTTGSCASTSRRSCRVKQPLAGGCESEEQGRGMSTPAEQQDGGATASAQPHHVNTTNSSTANTTATNETAGHAPSVLMANVVGGVTDSESEDSEVGRLQVLLEARGLPPHFLPRMQHLLHRSMGANSSATRAQQLLNSLQAIGDEGQQLQAVIEMCQMLVMGNEDTLNGFPVKQVVPALVTLLSMEHNFDMMNHACRALTYMMEALPRSSAVVLDAVPVFLEKLQVIQCMDVAEQSLTALEMLSRRHNKAILRARGVAACLMYLDFFSINAQRAALAVTANCCQNLHTEEFHFVSPSLSFLANRLALQDKKSVESVCLAFSRLVESYQSDSAKLREIASTQLLTNLQQLLVVVPPVINSGTFITVLRMMAIMCANCPDLAHVLLEQNIAETLCYLLTGQPADSLKDDIELTSRSPQELYEITCLIGELMPRLPSDGLFAVDALLERPTVTYSGTYDAIMWQWRDDRTLWHPYSPIDSRIIEAAHQAGEDEVTLTTLGRTYTIDLHTMQQINEDTGTSRPVQRRINYNALLDNAENINNNTQNSSNVTRDNIDNSDLAAVFIRSLFSVLYEVYSSSAGPAVRCKCLRALLRMVYYAPPQLLQEVLKNQVVSSHIAGMMASQDLRIVVGALQMAEILMTKLPNVFEIHFTREGVMHQIKQLADPGVPLSASPPKSTPSSESAFFPGPSGSQASPATSQSQEESSQTTRSASPSQLRICDVLKRKRTPRRQLSGSRKSRHDESSISSAIMMQDLFAKATTLSNTSTSNGRSATSSSSRSRFSGATSKTSSFLASLNPARWGRSSEHRPFSKDSNLPKCASSTNISAGNKEKARQWVRERASKFVEMFDKASTNINNDNSTSSILSRLTLAINKLDNQAEDSLTALEELRDIVITSDISPFEVNHSGLVKSLLDFLTRVDDSVICRENRLRRFLHVFAGCPADVLFGNLNNLDVTSFSALVSKLNGCISQLEQFPVKVHDLPAGTGSTTPLKFFNTHQLKCHLQRHPSCTNLKQWKGGAVKIDPLALVEAIERYLVIRGYSRIRDKDVADSDDDNSDEDTDDTSAAVVISQSATRHKLQFLIGEHVLPHNMTVYQAIRQFSPVVTNTENSETDTDNETPLGSANVWVQTHTVYYRPVPEDQVSSSSKTNINVTSPRKGKGTGSKSNSRRKTDDLWTEGVVPSKKSPLESFLTAKLPDNVQIQDASLPVLALLRVFQALNRYWGSLYTTLEYKPLIPHQEFINNKITAKANRQLQDPLVIMTGNLPCWLQQIASSCPFLFPFETRQLLFHAISFDRDRALQRLLDSSPELSNSTDSQERVTPRLDRRKRTVSRNDILKQAESVIHDLASSKALLEVQYEDEVGTGLGPTLEFYALVSRELQKSDLELWHNSSNSQPHVFSPTGLFPAPIPRSNKSTHLVNLKAKFRFIAKFMAKALMDSRMLDIPFSISFYRWLLGQEACLTLSDLAHVAPDIYKTLAQLENIVQQKLRIESNTSLSTAEQTKQINSLHLDGCAIEDLGLDFTLPGYSSIELRKGGRDIPVTIHNVEQYIKLVTHWYLNEGISRQMESFREGFDCVFPLANLAMFYPEELDAVFCGSNSHINWDVKTLAECCRPDHGYTPDSRAIKLLFEILASYTEQEQRDFVQFVTGSPRLPVGGFKALSPPLTIVRRTFDTNLCADEFLPSVMTCVNYLKLPDYSSLEVMRQKLQVAAKEGQHSFHLS</sequence>